<comment type="caution">
    <text evidence="1">The sequence shown here is derived from an EMBL/GenBank/DDBJ whole genome shotgun (WGS) entry which is preliminary data.</text>
</comment>
<evidence type="ECO:0000313" key="1">
    <source>
        <dbReference type="EMBL" id="GEO04437.1"/>
    </source>
</evidence>
<protein>
    <submittedName>
        <fullName evidence="1">Uncharacterized protein</fullName>
    </submittedName>
</protein>
<dbReference type="EMBL" id="BJYS01000014">
    <property type="protein sequence ID" value="GEO04437.1"/>
    <property type="molecule type" value="Genomic_DNA"/>
</dbReference>
<name>A0A512AY38_9BACT</name>
<organism evidence="1 2">
    <name type="scientific">Adhaeribacter aerolatus</name>
    <dbReference type="NCBI Taxonomy" id="670289"/>
    <lineage>
        <taxon>Bacteria</taxon>
        <taxon>Pseudomonadati</taxon>
        <taxon>Bacteroidota</taxon>
        <taxon>Cytophagia</taxon>
        <taxon>Cytophagales</taxon>
        <taxon>Hymenobacteraceae</taxon>
        <taxon>Adhaeribacter</taxon>
    </lineage>
</organism>
<evidence type="ECO:0000313" key="2">
    <source>
        <dbReference type="Proteomes" id="UP000321532"/>
    </source>
</evidence>
<keyword evidence="2" id="KW-1185">Reference proteome</keyword>
<dbReference type="Proteomes" id="UP000321532">
    <property type="component" value="Unassembled WGS sequence"/>
</dbReference>
<reference evidence="1 2" key="1">
    <citation type="submission" date="2019-07" db="EMBL/GenBank/DDBJ databases">
        <title>Whole genome shotgun sequence of Adhaeribacter aerolatus NBRC 106133.</title>
        <authorList>
            <person name="Hosoyama A."/>
            <person name="Uohara A."/>
            <person name="Ohji S."/>
            <person name="Ichikawa N."/>
        </authorList>
    </citation>
    <scope>NUCLEOTIDE SEQUENCE [LARGE SCALE GENOMIC DNA]</scope>
    <source>
        <strain evidence="1 2">NBRC 106133</strain>
    </source>
</reference>
<gene>
    <name evidence="1" type="ORF">AAE02nite_21010</name>
</gene>
<proteinExistence type="predicted"/>
<accession>A0A512AY38</accession>
<sequence length="403" mass="46020">MVLASWQPAQAQHEGLIYGRVQTQSGEVYTGQIRWSAHQVFWGDILLGVKTEVPVLQYLNEEQISQLSPAEPDAGFDWQFINLWKSKYPARDYDLKLRFGDLAALQITGEQTATILLKNNRRIKIASHPDDNRHLGKDITVYDNQKGRLTVNWDNLKSVNFLPTPAQLPHIKGTPLYGTVQTANGPLTGFIKWDQDEYLSSHQLDGQLDSNPQNLRYAFSQIHSIQVRDKGSIVKFYSDDKIFLKNNRDVNATNRGIVVQHPAWGQAIVSWEAFRSVTFEDKVPANLGYESYGKLQKIRGTIRTTDNHNIKAELVFDLDEEWTAELLDGRFGNTIRYTIPFGRIVNLKPLPNGRSEIQMAGEKKLTLENENDVSGQNWGLMLLLPNKQHRYIPWAKISQISFF</sequence>
<dbReference type="AlphaFoldDB" id="A0A512AY38"/>